<protein>
    <submittedName>
        <fullName evidence="1">Uncharacterized protein</fullName>
    </submittedName>
</protein>
<organism evidence="1 2">
    <name type="scientific">Youngiibacter multivorans</name>
    <dbReference type="NCBI Taxonomy" id="937251"/>
    <lineage>
        <taxon>Bacteria</taxon>
        <taxon>Bacillati</taxon>
        <taxon>Bacillota</taxon>
        <taxon>Clostridia</taxon>
        <taxon>Eubacteriales</taxon>
        <taxon>Clostridiaceae</taxon>
        <taxon>Youngiibacter</taxon>
    </lineage>
</organism>
<accession>A0ABS4G4M3</accession>
<dbReference type="Proteomes" id="UP001519271">
    <property type="component" value="Unassembled WGS sequence"/>
</dbReference>
<reference evidence="1 2" key="1">
    <citation type="submission" date="2021-03" db="EMBL/GenBank/DDBJ databases">
        <title>Genomic Encyclopedia of Type Strains, Phase IV (KMG-IV): sequencing the most valuable type-strain genomes for metagenomic binning, comparative biology and taxonomic classification.</title>
        <authorList>
            <person name="Goeker M."/>
        </authorList>
    </citation>
    <scope>NUCLEOTIDE SEQUENCE [LARGE SCALE GENOMIC DNA]</scope>
    <source>
        <strain evidence="1 2">DSM 6139</strain>
    </source>
</reference>
<dbReference type="EMBL" id="JAGGKC010000015">
    <property type="protein sequence ID" value="MBP1919492.1"/>
    <property type="molecule type" value="Genomic_DNA"/>
</dbReference>
<evidence type="ECO:0000313" key="1">
    <source>
        <dbReference type="EMBL" id="MBP1919492.1"/>
    </source>
</evidence>
<comment type="caution">
    <text evidence="1">The sequence shown here is derived from an EMBL/GenBank/DDBJ whole genome shotgun (WGS) entry which is preliminary data.</text>
</comment>
<proteinExistence type="predicted"/>
<sequence>MTVVLDGGFNVFAPANTKCFLVGYLDTMIVAQVISNSAITLVWTFSVDFFGKLSDTLIFQFS</sequence>
<keyword evidence="2" id="KW-1185">Reference proteome</keyword>
<gene>
    <name evidence="1" type="ORF">J2Z34_001981</name>
</gene>
<evidence type="ECO:0000313" key="2">
    <source>
        <dbReference type="Proteomes" id="UP001519271"/>
    </source>
</evidence>
<name>A0ABS4G4M3_9CLOT</name>